<dbReference type="PANTHER" id="PTHR13379">
    <property type="entry name" value="UNCHARACTERIZED DUF1308"/>
    <property type="match status" value="1"/>
</dbReference>
<dbReference type="InterPro" id="IPR010733">
    <property type="entry name" value="DUF1308"/>
</dbReference>
<reference evidence="2 3" key="1">
    <citation type="submission" date="2019-09" db="EMBL/GenBank/DDBJ databases">
        <title>A chromosome-level genome assembly of the Chinese tupelo Nyssa sinensis.</title>
        <authorList>
            <person name="Yang X."/>
            <person name="Kang M."/>
            <person name="Yang Y."/>
            <person name="Xiong H."/>
            <person name="Wang M."/>
            <person name="Zhang Z."/>
            <person name="Wang Z."/>
            <person name="Wu H."/>
            <person name="Ma T."/>
            <person name="Liu J."/>
            <person name="Xi Z."/>
        </authorList>
    </citation>
    <scope>NUCLEOTIDE SEQUENCE [LARGE SCALE GENOMIC DNA]</scope>
    <source>
        <strain evidence="2">J267</strain>
        <tissue evidence="2">Leaf</tissue>
    </source>
</reference>
<dbReference type="Pfam" id="PF07000">
    <property type="entry name" value="DUF1308"/>
    <property type="match status" value="1"/>
</dbReference>
<name>A0A5J5BF40_9ASTE</name>
<protein>
    <recommendedName>
        <fullName evidence="1">DUF1308 domain-containing protein</fullName>
    </recommendedName>
</protein>
<keyword evidence="3" id="KW-1185">Reference proteome</keyword>
<sequence length="488" mass="53895">MAVEGERRLKMRESDEAALAVAVETAKKRCRAVIDRIESLPSSSNITISCKKTLFRLADSEMSFLSRLSSSLPSIPNPITSLSINIGHLEAVIHILQQPFINGVSRVCKAVPLSPAVKSAQKTNSCSKGVHVDIVCTLNGNPVWFVVSDRNPKYISWNGLCGDKGLKKRIKQIVDMAQSSLTMRASSIILFFSNGLDDSVRVKLEDEFKATEFGMEFSNFDFGFSEELEGEWIDVLVRSYQQACILEIKVGVSNNVIPRIECGVDSFLDDFRQDLSDGHIDMNLGGSFCSLISRMKVCSLDVKYLESVQPENSSSEADLINFDTTALIALVSGISNGSTEKLLATPESELRRRFKSNFEFLITQVMSEIQNPLHVELGGVIFGKRGIICESVFSEFKELVSMCGGASEKLRADYLIKCLMIVPDNPSARIMSLPTTRKLALKNKVVFGTGDYWHAPTLTANMAFVRAISQTGMSLFTIEHRPRALTGD</sequence>
<dbReference type="PANTHER" id="PTHR13379:SF0">
    <property type="entry name" value="UPF0415 PROTEIN C7ORF25"/>
    <property type="match status" value="1"/>
</dbReference>
<dbReference type="EMBL" id="CM018036">
    <property type="protein sequence ID" value="KAA8541258.1"/>
    <property type="molecule type" value="Genomic_DNA"/>
</dbReference>
<evidence type="ECO:0000313" key="3">
    <source>
        <dbReference type="Proteomes" id="UP000325577"/>
    </source>
</evidence>
<dbReference type="Proteomes" id="UP000325577">
    <property type="component" value="Linkage Group LG13"/>
</dbReference>
<dbReference type="AlphaFoldDB" id="A0A5J5BF40"/>
<evidence type="ECO:0000259" key="1">
    <source>
        <dbReference type="Pfam" id="PF07000"/>
    </source>
</evidence>
<gene>
    <name evidence="2" type="ORF">F0562_025135</name>
</gene>
<feature type="domain" description="DUF1308" evidence="1">
    <location>
        <begin position="320"/>
        <end position="486"/>
    </location>
</feature>
<evidence type="ECO:0000313" key="2">
    <source>
        <dbReference type="EMBL" id="KAA8541258.1"/>
    </source>
</evidence>
<accession>A0A5J5BF40</accession>
<organism evidence="2 3">
    <name type="scientific">Nyssa sinensis</name>
    <dbReference type="NCBI Taxonomy" id="561372"/>
    <lineage>
        <taxon>Eukaryota</taxon>
        <taxon>Viridiplantae</taxon>
        <taxon>Streptophyta</taxon>
        <taxon>Embryophyta</taxon>
        <taxon>Tracheophyta</taxon>
        <taxon>Spermatophyta</taxon>
        <taxon>Magnoliopsida</taxon>
        <taxon>eudicotyledons</taxon>
        <taxon>Gunneridae</taxon>
        <taxon>Pentapetalae</taxon>
        <taxon>asterids</taxon>
        <taxon>Cornales</taxon>
        <taxon>Nyssaceae</taxon>
        <taxon>Nyssa</taxon>
    </lineage>
</organism>
<dbReference type="OrthoDB" id="441890at2759"/>
<proteinExistence type="predicted"/>